<keyword evidence="2" id="KW-1185">Reference proteome</keyword>
<feature type="non-terminal residue" evidence="1">
    <location>
        <position position="174"/>
    </location>
</feature>
<evidence type="ECO:0000313" key="2">
    <source>
        <dbReference type="Proteomes" id="UP000479000"/>
    </source>
</evidence>
<gene>
    <name evidence="1" type="ORF">NTEN_LOCUS5102</name>
</gene>
<proteinExistence type="predicted"/>
<protein>
    <submittedName>
        <fullName evidence="1">Uncharacterized protein</fullName>
    </submittedName>
</protein>
<dbReference type="EMBL" id="CADCXU010007345">
    <property type="protein sequence ID" value="CAA9998819.1"/>
    <property type="molecule type" value="Genomic_DNA"/>
</dbReference>
<dbReference type="Proteomes" id="UP000479000">
    <property type="component" value="Unassembled WGS sequence"/>
</dbReference>
<dbReference type="AlphaFoldDB" id="A0A6H5G997"/>
<sequence>MDWNGHRLPKEMSSLLPFSKIYFRNCLISPTKRSRLGDNAFTAYGYKCRNWERYFPFSITLLVSAVKSKNDAINQLMFLDPSDENKSLETGGERIIVIQKSDGGCRPYLPRDRLVLGISTPNTALRYIPVIDSLNFSSSLQIRKSRRLEEELVRRNHNGRCPISLVIDAQRPAA</sequence>
<evidence type="ECO:0000313" key="1">
    <source>
        <dbReference type="EMBL" id="CAA9998819.1"/>
    </source>
</evidence>
<name>A0A6H5G997_9HEMI</name>
<reference evidence="1 2" key="1">
    <citation type="submission" date="2020-02" db="EMBL/GenBank/DDBJ databases">
        <authorList>
            <person name="Ferguson B K."/>
        </authorList>
    </citation>
    <scope>NUCLEOTIDE SEQUENCE [LARGE SCALE GENOMIC DNA]</scope>
</reference>
<accession>A0A6H5G997</accession>
<organism evidence="1 2">
    <name type="scientific">Nesidiocoris tenuis</name>
    <dbReference type="NCBI Taxonomy" id="355587"/>
    <lineage>
        <taxon>Eukaryota</taxon>
        <taxon>Metazoa</taxon>
        <taxon>Ecdysozoa</taxon>
        <taxon>Arthropoda</taxon>
        <taxon>Hexapoda</taxon>
        <taxon>Insecta</taxon>
        <taxon>Pterygota</taxon>
        <taxon>Neoptera</taxon>
        <taxon>Paraneoptera</taxon>
        <taxon>Hemiptera</taxon>
        <taxon>Heteroptera</taxon>
        <taxon>Panheteroptera</taxon>
        <taxon>Cimicomorpha</taxon>
        <taxon>Miridae</taxon>
        <taxon>Dicyphina</taxon>
        <taxon>Nesidiocoris</taxon>
    </lineage>
</organism>